<evidence type="ECO:0000256" key="14">
    <source>
        <dbReference type="ARBA" id="ARBA00041620"/>
    </source>
</evidence>
<comment type="catalytic activity">
    <reaction evidence="17">
        <text>a fatty acyl-[ACP] + malonyl-[ACP] + H(+) = a 3-oxoacyl-[ACP] + holo-[ACP] + CO2</text>
        <dbReference type="Rhea" id="RHEA:22836"/>
        <dbReference type="Rhea" id="RHEA-COMP:9623"/>
        <dbReference type="Rhea" id="RHEA-COMP:9685"/>
        <dbReference type="Rhea" id="RHEA-COMP:9916"/>
        <dbReference type="Rhea" id="RHEA-COMP:14125"/>
        <dbReference type="ChEBI" id="CHEBI:15378"/>
        <dbReference type="ChEBI" id="CHEBI:16526"/>
        <dbReference type="ChEBI" id="CHEBI:64479"/>
        <dbReference type="ChEBI" id="CHEBI:78449"/>
        <dbReference type="ChEBI" id="CHEBI:78776"/>
        <dbReference type="ChEBI" id="CHEBI:138651"/>
        <dbReference type="EC" id="2.3.1.41"/>
    </reaction>
    <physiologicalReaction direction="left-to-right" evidence="17">
        <dbReference type="Rhea" id="RHEA:22837"/>
    </physiologicalReaction>
</comment>
<gene>
    <name evidence="20" type="ORF">D9V80_00405</name>
</gene>
<evidence type="ECO:0000256" key="6">
    <source>
        <dbReference type="ARBA" id="ARBA00022490"/>
    </source>
</evidence>
<dbReference type="Proteomes" id="UP000298782">
    <property type="component" value="Chromosome"/>
</dbReference>
<dbReference type="SMART" id="SM00825">
    <property type="entry name" value="PKS_KS"/>
    <property type="match status" value="1"/>
</dbReference>
<comment type="similarity">
    <text evidence="3 18">Belongs to the thiolase-like superfamily. Beta-ketoacyl-ACP synthases family.</text>
</comment>
<evidence type="ECO:0000256" key="5">
    <source>
        <dbReference type="ARBA" id="ARBA00013191"/>
    </source>
</evidence>
<keyword evidence="12" id="KW-0012">Acyltransferase</keyword>
<evidence type="ECO:0000256" key="3">
    <source>
        <dbReference type="ARBA" id="ARBA00008467"/>
    </source>
</evidence>
<keyword evidence="11" id="KW-0275">Fatty acid biosynthesis</keyword>
<keyword evidence="21" id="KW-1185">Reference proteome</keyword>
<evidence type="ECO:0000256" key="13">
    <source>
        <dbReference type="ARBA" id="ARBA00039450"/>
    </source>
</evidence>
<sequence length="413" mass="45946">MKRVVITGFGIVSSIGNTEQDIVQSLQKGRSGIQFSQKMKQKKMKSQIWGNLNLHNINVLIPNNILKYMNDAIKYTYLSMQQSIIMSCLCPTLYRNNPRVGLIVGSGSIPMKSCMLNINNIPKNKYGKMRMNPYFMINSMPSGISAVLSTIFNIQGISYTMSSACTTSSHCIGHSFELIKQGKQDIIFAGGGEELSWELALAFDSMRILSKKYNCQPSNASRPYDIDRDGFVISGGGGIVILEELNHAISRSANIYAEIIAYSSVSDGFNITTPSDSGAILCMNKVLKDIHCPIDYINTHGTSTQIGDKKEGQAIYEVFKKKKVCQPMLSSTKSITGHALGVSGVHELIYCILMLKYNFLAPNINIKHLDPFFHHLNIIRQTVYKKIYTIMSNNFGFGGTNVVLIIKKYNHTI</sequence>
<evidence type="ECO:0000256" key="2">
    <source>
        <dbReference type="ARBA" id="ARBA00005194"/>
    </source>
</evidence>
<evidence type="ECO:0000256" key="11">
    <source>
        <dbReference type="ARBA" id="ARBA00023160"/>
    </source>
</evidence>
<evidence type="ECO:0000256" key="17">
    <source>
        <dbReference type="ARBA" id="ARBA00048506"/>
    </source>
</evidence>
<evidence type="ECO:0000256" key="15">
    <source>
        <dbReference type="ARBA" id="ARBA00042143"/>
    </source>
</evidence>
<reference evidence="20 21" key="1">
    <citation type="submission" date="2018-12" db="EMBL/GenBank/DDBJ databases">
        <authorList>
            <person name="Chong R.A."/>
        </authorList>
    </citation>
    <scope>NUCLEOTIDE SEQUENCE [LARGE SCALE GENOMIC DNA]</scope>
    <source>
        <strain evidence="20 21">Tca</strain>
    </source>
</reference>
<dbReference type="AlphaFoldDB" id="A0A4D6YL13"/>
<keyword evidence="8 18" id="KW-0808">Transferase</keyword>
<dbReference type="InterPro" id="IPR000794">
    <property type="entry name" value="Beta-ketoacyl_synthase"/>
</dbReference>
<feature type="domain" description="Ketosynthase family 3 (KS3)" evidence="19">
    <location>
        <begin position="1"/>
        <end position="408"/>
    </location>
</feature>
<evidence type="ECO:0000256" key="10">
    <source>
        <dbReference type="ARBA" id="ARBA00023098"/>
    </source>
</evidence>
<dbReference type="Pfam" id="PF02801">
    <property type="entry name" value="Ketoacyl-synt_C"/>
    <property type="match status" value="1"/>
</dbReference>
<dbReference type="Pfam" id="PF00109">
    <property type="entry name" value="ketoacyl-synt"/>
    <property type="match status" value="1"/>
</dbReference>
<dbReference type="GO" id="GO:0004315">
    <property type="term" value="F:3-oxoacyl-[acyl-carrier-protein] synthase activity"/>
    <property type="evidence" value="ECO:0007669"/>
    <property type="project" value="UniProtKB-EC"/>
</dbReference>
<keyword evidence="6" id="KW-0963">Cytoplasm</keyword>
<dbReference type="GO" id="GO:0005829">
    <property type="term" value="C:cytosol"/>
    <property type="evidence" value="ECO:0007669"/>
    <property type="project" value="TreeGrafter"/>
</dbReference>
<dbReference type="PROSITE" id="PS00606">
    <property type="entry name" value="KS3_1"/>
    <property type="match status" value="1"/>
</dbReference>
<dbReference type="PANTHER" id="PTHR11712:SF306">
    <property type="entry name" value="3-OXOACYL-[ACYL-CARRIER-PROTEIN] SYNTHASE 1"/>
    <property type="match status" value="1"/>
</dbReference>
<dbReference type="EMBL" id="CP034852">
    <property type="protein sequence ID" value="QCI26630.1"/>
    <property type="molecule type" value="Genomic_DNA"/>
</dbReference>
<proteinExistence type="inferred from homology"/>
<dbReference type="GO" id="GO:0006633">
    <property type="term" value="P:fatty acid biosynthetic process"/>
    <property type="evidence" value="ECO:0007669"/>
    <property type="project" value="UniProtKB-UniPathway"/>
</dbReference>
<dbReference type="InterPro" id="IPR018201">
    <property type="entry name" value="Ketoacyl_synth_AS"/>
</dbReference>
<evidence type="ECO:0000256" key="7">
    <source>
        <dbReference type="ARBA" id="ARBA00022516"/>
    </source>
</evidence>
<evidence type="ECO:0000256" key="1">
    <source>
        <dbReference type="ARBA" id="ARBA00004496"/>
    </source>
</evidence>
<comment type="subcellular location">
    <subcellularLocation>
        <location evidence="1">Cytoplasm</location>
    </subcellularLocation>
</comment>
<keyword evidence="9" id="KW-0276">Fatty acid metabolism</keyword>
<dbReference type="EC" id="2.3.1.41" evidence="5"/>
<dbReference type="PANTHER" id="PTHR11712">
    <property type="entry name" value="POLYKETIDE SYNTHASE-RELATED"/>
    <property type="match status" value="1"/>
</dbReference>
<dbReference type="Gene3D" id="3.40.47.10">
    <property type="match status" value="1"/>
</dbReference>
<dbReference type="CDD" id="cd00834">
    <property type="entry name" value="KAS_I_II"/>
    <property type="match status" value="1"/>
</dbReference>
<dbReference type="OrthoDB" id="9808669at2"/>
<evidence type="ECO:0000256" key="18">
    <source>
        <dbReference type="RuleBase" id="RU003694"/>
    </source>
</evidence>
<evidence type="ECO:0000256" key="4">
    <source>
        <dbReference type="ARBA" id="ARBA00011738"/>
    </source>
</evidence>
<evidence type="ECO:0000313" key="20">
    <source>
        <dbReference type="EMBL" id="QCI26630.1"/>
    </source>
</evidence>
<comment type="catalytic activity">
    <reaction evidence="16">
        <text>(3Z)-decenoyl-[ACP] + malonyl-[ACP] + H(+) = 3-oxo-(5Z)-dodecenoyl-[ACP] + holo-[ACP] + CO2</text>
        <dbReference type="Rhea" id="RHEA:54940"/>
        <dbReference type="Rhea" id="RHEA-COMP:9623"/>
        <dbReference type="Rhea" id="RHEA-COMP:9685"/>
        <dbReference type="Rhea" id="RHEA-COMP:9927"/>
        <dbReference type="Rhea" id="RHEA-COMP:14042"/>
        <dbReference type="ChEBI" id="CHEBI:15378"/>
        <dbReference type="ChEBI" id="CHEBI:16526"/>
        <dbReference type="ChEBI" id="CHEBI:64479"/>
        <dbReference type="ChEBI" id="CHEBI:78449"/>
        <dbReference type="ChEBI" id="CHEBI:78798"/>
        <dbReference type="ChEBI" id="CHEBI:138410"/>
    </reaction>
    <physiologicalReaction direction="left-to-right" evidence="16">
        <dbReference type="Rhea" id="RHEA:54941"/>
    </physiologicalReaction>
</comment>
<evidence type="ECO:0000313" key="21">
    <source>
        <dbReference type="Proteomes" id="UP000298782"/>
    </source>
</evidence>
<evidence type="ECO:0000259" key="19">
    <source>
        <dbReference type="PROSITE" id="PS52004"/>
    </source>
</evidence>
<comment type="subunit">
    <text evidence="4">Homodimer.</text>
</comment>
<dbReference type="PROSITE" id="PS52004">
    <property type="entry name" value="KS3_2"/>
    <property type="match status" value="1"/>
</dbReference>
<dbReference type="UniPathway" id="UPA00094"/>
<dbReference type="InterPro" id="IPR014031">
    <property type="entry name" value="Ketoacyl_synth_C"/>
</dbReference>
<organism evidence="20 21">
    <name type="scientific">Buchnera aphidicola</name>
    <name type="common">Thelaxes californica</name>
    <dbReference type="NCBI Taxonomy" id="1315998"/>
    <lineage>
        <taxon>Bacteria</taxon>
        <taxon>Pseudomonadati</taxon>
        <taxon>Pseudomonadota</taxon>
        <taxon>Gammaproteobacteria</taxon>
        <taxon>Enterobacterales</taxon>
        <taxon>Erwiniaceae</taxon>
        <taxon>Buchnera</taxon>
    </lineage>
</organism>
<keyword evidence="7" id="KW-0444">Lipid biosynthesis</keyword>
<evidence type="ECO:0000256" key="9">
    <source>
        <dbReference type="ARBA" id="ARBA00022832"/>
    </source>
</evidence>
<dbReference type="InterPro" id="IPR014030">
    <property type="entry name" value="Ketoacyl_synth_N"/>
</dbReference>
<dbReference type="SUPFAM" id="SSF53901">
    <property type="entry name" value="Thiolase-like"/>
    <property type="match status" value="2"/>
</dbReference>
<comment type="pathway">
    <text evidence="2">Lipid metabolism; fatty acid biosynthesis.</text>
</comment>
<reference evidence="20 21" key="2">
    <citation type="submission" date="2019-05" db="EMBL/GenBank/DDBJ databases">
        <title>Genome evolution of the obligate endosymbiont Buchnera aphidicola.</title>
        <authorList>
            <person name="Moran N.A."/>
        </authorList>
    </citation>
    <scope>NUCLEOTIDE SEQUENCE [LARGE SCALE GENOMIC DNA]</scope>
    <source>
        <strain evidence="20 21">Tca</strain>
    </source>
</reference>
<dbReference type="InterPro" id="IPR016039">
    <property type="entry name" value="Thiolase-like"/>
</dbReference>
<protein>
    <recommendedName>
        <fullName evidence="13">3-oxoacyl-[acyl-carrier-protein] synthase 1</fullName>
        <ecNumber evidence="5">2.3.1.41</ecNumber>
    </recommendedName>
    <alternativeName>
        <fullName evidence="14">3-oxoacyl-[acyl-carrier-protein] synthase I</fullName>
    </alternativeName>
    <alternativeName>
        <fullName evidence="15">Beta-ketoacyl-ACP synthase I</fullName>
    </alternativeName>
</protein>
<evidence type="ECO:0000256" key="12">
    <source>
        <dbReference type="ARBA" id="ARBA00023315"/>
    </source>
</evidence>
<accession>A0A4D6YL13</accession>
<dbReference type="InterPro" id="IPR020841">
    <property type="entry name" value="PKS_Beta-ketoAc_synthase_dom"/>
</dbReference>
<evidence type="ECO:0000256" key="16">
    <source>
        <dbReference type="ARBA" id="ARBA00048121"/>
    </source>
</evidence>
<evidence type="ECO:0000256" key="8">
    <source>
        <dbReference type="ARBA" id="ARBA00022679"/>
    </source>
</evidence>
<dbReference type="RefSeq" id="WP_158353136.1">
    <property type="nucleotide sequence ID" value="NZ_CP034852.1"/>
</dbReference>
<keyword evidence="10" id="KW-0443">Lipid metabolism</keyword>
<name>A0A4D6YL13_9GAMM</name>